<feature type="transmembrane region" description="Helical" evidence="1">
    <location>
        <begin position="50"/>
        <end position="72"/>
    </location>
</feature>
<reference evidence="2 3" key="1">
    <citation type="submission" date="2019-10" db="EMBL/GenBank/DDBJ databases">
        <title>Draft whole-genome sequence of the purple nonsulfur photosynthetic bacterium Roseospira navarrensis DSM 15114.</title>
        <authorList>
            <person name="Kyndt J.A."/>
            <person name="Meyer T.E."/>
        </authorList>
    </citation>
    <scope>NUCLEOTIDE SEQUENCE [LARGE SCALE GENOMIC DNA]</scope>
    <source>
        <strain evidence="2 3">DSM 15114</strain>
    </source>
</reference>
<dbReference type="EMBL" id="WIVE01000006">
    <property type="protein sequence ID" value="MQX35637.1"/>
    <property type="molecule type" value="Genomic_DNA"/>
</dbReference>
<keyword evidence="3" id="KW-1185">Reference proteome</keyword>
<name>A0A7X1ZC53_9PROT</name>
<keyword evidence="1" id="KW-1133">Transmembrane helix</keyword>
<dbReference type="AlphaFoldDB" id="A0A7X1ZC53"/>
<gene>
    <name evidence="2" type="ORF">GHC57_03810</name>
</gene>
<dbReference type="Proteomes" id="UP000434582">
    <property type="component" value="Unassembled WGS sequence"/>
</dbReference>
<organism evidence="2 3">
    <name type="scientific">Roseospira navarrensis</name>
    <dbReference type="NCBI Taxonomy" id="140058"/>
    <lineage>
        <taxon>Bacteria</taxon>
        <taxon>Pseudomonadati</taxon>
        <taxon>Pseudomonadota</taxon>
        <taxon>Alphaproteobacteria</taxon>
        <taxon>Rhodospirillales</taxon>
        <taxon>Rhodospirillaceae</taxon>
        <taxon>Roseospira</taxon>
    </lineage>
</organism>
<protein>
    <submittedName>
        <fullName evidence="2">Uncharacterized protein</fullName>
    </submittedName>
</protein>
<comment type="caution">
    <text evidence="2">The sequence shown here is derived from an EMBL/GenBank/DDBJ whole genome shotgun (WGS) entry which is preliminary data.</text>
</comment>
<keyword evidence="1" id="KW-0812">Transmembrane</keyword>
<proteinExistence type="predicted"/>
<accession>A0A7X1ZC53</accession>
<feature type="transmembrane region" description="Helical" evidence="1">
    <location>
        <begin position="92"/>
        <end position="112"/>
    </location>
</feature>
<keyword evidence="1" id="KW-0472">Membrane</keyword>
<evidence type="ECO:0000313" key="2">
    <source>
        <dbReference type="EMBL" id="MQX35637.1"/>
    </source>
</evidence>
<evidence type="ECO:0000256" key="1">
    <source>
        <dbReference type="SAM" id="Phobius"/>
    </source>
</evidence>
<evidence type="ECO:0000313" key="3">
    <source>
        <dbReference type="Proteomes" id="UP000434582"/>
    </source>
</evidence>
<dbReference type="RefSeq" id="WP_153341330.1">
    <property type="nucleotide sequence ID" value="NZ_WIVE01000006.1"/>
</dbReference>
<sequence>MAEPTRLLPDLLRAVRETPISPKDFVALETHRVAADHETRRLAIRAAQTLGLSAMGASGLFAVLGVVFVLLAGDQQRTDIDLFGFGVGTDSVGVACVALGAGTFLWSLRAVLKVMDSAARAVGGTAPSSRTE</sequence>